<evidence type="ECO:0000259" key="2">
    <source>
        <dbReference type="Pfam" id="PF19291"/>
    </source>
</evidence>
<dbReference type="InterPro" id="IPR045582">
    <property type="entry name" value="Trehalase-like_N"/>
</dbReference>
<dbReference type="EC" id="3.2.1.28" evidence="3"/>
<dbReference type="InterPro" id="IPR008928">
    <property type="entry name" value="6-hairpin_glycosidase_sf"/>
</dbReference>
<dbReference type="GO" id="GO:0004555">
    <property type="term" value="F:alpha,alpha-trehalase activity"/>
    <property type="evidence" value="ECO:0007669"/>
    <property type="project" value="UniProtKB-EC"/>
</dbReference>
<dbReference type="Gene3D" id="1.50.10.10">
    <property type="match status" value="1"/>
</dbReference>
<dbReference type="SUPFAM" id="SSF48208">
    <property type="entry name" value="Six-hairpin glycosidases"/>
    <property type="match status" value="1"/>
</dbReference>
<sequence>MSARCDGSTTSSSAGSTYLPIADHGVIGDLRTAAVVGVDGRIDWFCCPRFDSPSVFGALLDAERGGSWTIEQLDGDVTTRQFYLPESNVLVTRFMSDDGVAEVEDLMPIARPHDPDHRTRIVRRIVCIRGRVRFRIRIAPRFDYGRAEHTLSIADDGSAAFRTEDRELHIASEIAWQVRDDSDLEAEFTLRTGECTTLVAAPDPIGAECFAADSDPQVIAATVAFWQEWISQSTYTGRWREMVNRSALTLKLLTHEPTGAVVSAVTTGLPENIGGERNWDYRYVWIRDTAFTLYALLRLGFLDEAASFMEWLTCRFDNDADDDIGPLRLMYTLDGDPPPPETVLDHWEGYRGSSPVVIGNAAAEQLQLDIYGELIDSVYLFNKHGPGISYRSWSQLCDVAGWLVDNWDRPDRSIWEVRSEPQDYVFSRLMSWVALERMIRMSRQRGLPGDIAGWMTARDKIFAQIMDRGWNDGLGAFVQTLDSDRLDASLLLIPAVKLLAPTDDRFQSTLRAFEAQLVSDTLVFRYDTADGHDGLDGSEGTFSLCTFWYVEALTRSGRLADARLALEKMFTHANHLGLYTEQIGLTGEQLGNLPQAFTHLSLISAAINLDRSLDH</sequence>
<dbReference type="Proteomes" id="UP000271469">
    <property type="component" value="Chromosome"/>
</dbReference>
<dbReference type="OrthoDB" id="3902805at2"/>
<keyword evidence="3" id="KW-0326">Glycosidase</keyword>
<proteinExistence type="predicted"/>
<gene>
    <name evidence="3" type="ORF">D7316_04389</name>
</gene>
<feature type="domain" description="Trehalase-like N-terminal" evidence="2">
    <location>
        <begin position="15"/>
        <end position="184"/>
    </location>
</feature>
<evidence type="ECO:0000313" key="4">
    <source>
        <dbReference type="Proteomes" id="UP000271469"/>
    </source>
</evidence>
<dbReference type="RefSeq" id="WP_124710086.1">
    <property type="nucleotide sequence ID" value="NZ_CP033972.1"/>
</dbReference>
<dbReference type="InterPro" id="IPR012341">
    <property type="entry name" value="6hp_glycosidase-like_sf"/>
</dbReference>
<dbReference type="PANTHER" id="PTHR31616:SF0">
    <property type="entry name" value="GLUCAN 1,4-ALPHA-GLUCOSIDASE"/>
    <property type="match status" value="1"/>
</dbReference>
<dbReference type="InterPro" id="IPR011613">
    <property type="entry name" value="GH15-like"/>
</dbReference>
<feature type="domain" description="GH15-like" evidence="1">
    <location>
        <begin position="240"/>
        <end position="558"/>
    </location>
</feature>
<dbReference type="Pfam" id="PF00723">
    <property type="entry name" value="Glyco_hydro_15"/>
    <property type="match status" value="1"/>
</dbReference>
<name>A0A3G8JRQ0_9ACTN</name>
<evidence type="ECO:0000259" key="1">
    <source>
        <dbReference type="Pfam" id="PF00723"/>
    </source>
</evidence>
<dbReference type="Pfam" id="PF19291">
    <property type="entry name" value="TREH_N"/>
    <property type="match status" value="1"/>
</dbReference>
<dbReference type="PANTHER" id="PTHR31616">
    <property type="entry name" value="TREHALASE"/>
    <property type="match status" value="1"/>
</dbReference>
<keyword evidence="3" id="KW-0378">Hydrolase</keyword>
<organism evidence="3 4">
    <name type="scientific">Gordonia insulae</name>
    <dbReference type="NCBI Taxonomy" id="2420509"/>
    <lineage>
        <taxon>Bacteria</taxon>
        <taxon>Bacillati</taxon>
        <taxon>Actinomycetota</taxon>
        <taxon>Actinomycetes</taxon>
        <taxon>Mycobacteriales</taxon>
        <taxon>Gordoniaceae</taxon>
        <taxon>Gordonia</taxon>
    </lineage>
</organism>
<dbReference type="GO" id="GO:0005975">
    <property type="term" value="P:carbohydrate metabolic process"/>
    <property type="evidence" value="ECO:0007669"/>
    <property type="project" value="InterPro"/>
</dbReference>
<reference evidence="3 4" key="1">
    <citation type="submission" date="2018-11" db="EMBL/GenBank/DDBJ databases">
        <title>Gordonia insulae sp. nov., isolated from an island soil.</title>
        <authorList>
            <person name="Kim Y.S."/>
            <person name="Kim S.B."/>
        </authorList>
    </citation>
    <scope>NUCLEOTIDE SEQUENCE [LARGE SCALE GENOMIC DNA]</scope>
    <source>
        <strain evidence="3 4">MMS17-SY073</strain>
    </source>
</reference>
<evidence type="ECO:0000313" key="3">
    <source>
        <dbReference type="EMBL" id="AZG47777.1"/>
    </source>
</evidence>
<dbReference type="KEGG" id="gom:D7316_04389"/>
<dbReference type="AlphaFoldDB" id="A0A3G8JRQ0"/>
<protein>
    <submittedName>
        <fullName evidence="3">Trehalase</fullName>
        <ecNumber evidence="3">3.2.1.28</ecNumber>
    </submittedName>
</protein>
<accession>A0A3G8JRQ0</accession>
<dbReference type="EMBL" id="CP033972">
    <property type="protein sequence ID" value="AZG47777.1"/>
    <property type="molecule type" value="Genomic_DNA"/>
</dbReference>
<keyword evidence="4" id="KW-1185">Reference proteome</keyword>